<accession>A0ABS2I0Q2</accession>
<evidence type="ECO:0000313" key="4">
    <source>
        <dbReference type="Proteomes" id="UP000712045"/>
    </source>
</evidence>
<proteinExistence type="predicted"/>
<dbReference type="EMBL" id="JAFEUF010000075">
    <property type="protein sequence ID" value="MBM7055460.1"/>
    <property type="molecule type" value="Genomic_DNA"/>
</dbReference>
<feature type="chain" id="PRO_5047052795" description="Secreted protein" evidence="2">
    <location>
        <begin position="23"/>
        <end position="64"/>
    </location>
</feature>
<name>A0ABS2I0Q2_9ACTN</name>
<sequence length="64" mass="6197">MTITLALSIALIVALAVLAATAAAVLARVDGATFPIALKAAATVFAATITLACATTAALASVLR</sequence>
<feature type="signal peptide" evidence="2">
    <location>
        <begin position="1"/>
        <end position="22"/>
    </location>
</feature>
<keyword evidence="1" id="KW-0472">Membrane</keyword>
<keyword evidence="2" id="KW-0732">Signal</keyword>
<dbReference type="Proteomes" id="UP000712045">
    <property type="component" value="Unassembled WGS sequence"/>
</dbReference>
<organism evidence="3 4">
    <name type="scientific">Streptomyces durocortorensis</name>
    <dbReference type="NCBI Taxonomy" id="2811104"/>
    <lineage>
        <taxon>Bacteria</taxon>
        <taxon>Bacillati</taxon>
        <taxon>Actinomycetota</taxon>
        <taxon>Actinomycetes</taxon>
        <taxon>Kitasatosporales</taxon>
        <taxon>Streptomycetaceae</taxon>
        <taxon>Streptomyces</taxon>
    </lineage>
</organism>
<dbReference type="RefSeq" id="WP_205083772.1">
    <property type="nucleotide sequence ID" value="NZ_JAFEUF010000075.1"/>
</dbReference>
<feature type="transmembrane region" description="Helical" evidence="1">
    <location>
        <begin position="37"/>
        <end position="63"/>
    </location>
</feature>
<reference evidence="3 4" key="1">
    <citation type="submission" date="2021-02" db="EMBL/GenBank/DDBJ databases">
        <title>Genome Streptomyces sp. RHZ10.</title>
        <authorList>
            <person name="Besaury L."/>
        </authorList>
    </citation>
    <scope>NUCLEOTIDE SEQUENCE [LARGE SCALE GENOMIC DNA]</scope>
    <source>
        <strain evidence="3 4">RHZ10</strain>
    </source>
</reference>
<comment type="caution">
    <text evidence="3">The sequence shown here is derived from an EMBL/GenBank/DDBJ whole genome shotgun (WGS) entry which is preliminary data.</text>
</comment>
<keyword evidence="1" id="KW-0812">Transmembrane</keyword>
<protein>
    <recommendedName>
        <fullName evidence="5">Secreted protein</fullName>
    </recommendedName>
</protein>
<gene>
    <name evidence="3" type="ORF">JS521_16630</name>
</gene>
<keyword evidence="1" id="KW-1133">Transmembrane helix</keyword>
<evidence type="ECO:0008006" key="5">
    <source>
        <dbReference type="Google" id="ProtNLM"/>
    </source>
</evidence>
<evidence type="ECO:0000256" key="1">
    <source>
        <dbReference type="SAM" id="Phobius"/>
    </source>
</evidence>
<evidence type="ECO:0000256" key="2">
    <source>
        <dbReference type="SAM" id="SignalP"/>
    </source>
</evidence>
<evidence type="ECO:0000313" key="3">
    <source>
        <dbReference type="EMBL" id="MBM7055460.1"/>
    </source>
</evidence>
<keyword evidence="4" id="KW-1185">Reference proteome</keyword>